<dbReference type="EMBL" id="MU001847">
    <property type="protein sequence ID" value="KAF2795838.1"/>
    <property type="molecule type" value="Genomic_DNA"/>
</dbReference>
<name>A0A6A6XHV0_9PLEO</name>
<reference evidence="1" key="1">
    <citation type="journal article" date="2020" name="Stud. Mycol.">
        <title>101 Dothideomycetes genomes: a test case for predicting lifestyles and emergence of pathogens.</title>
        <authorList>
            <person name="Haridas S."/>
            <person name="Albert R."/>
            <person name="Binder M."/>
            <person name="Bloem J."/>
            <person name="Labutti K."/>
            <person name="Salamov A."/>
            <person name="Andreopoulos B."/>
            <person name="Baker S."/>
            <person name="Barry K."/>
            <person name="Bills G."/>
            <person name="Bluhm B."/>
            <person name="Cannon C."/>
            <person name="Castanera R."/>
            <person name="Culley D."/>
            <person name="Daum C."/>
            <person name="Ezra D."/>
            <person name="Gonzalez J."/>
            <person name="Henrissat B."/>
            <person name="Kuo A."/>
            <person name="Liang C."/>
            <person name="Lipzen A."/>
            <person name="Lutzoni F."/>
            <person name="Magnuson J."/>
            <person name="Mondo S."/>
            <person name="Nolan M."/>
            <person name="Ohm R."/>
            <person name="Pangilinan J."/>
            <person name="Park H.-J."/>
            <person name="Ramirez L."/>
            <person name="Alfaro M."/>
            <person name="Sun H."/>
            <person name="Tritt A."/>
            <person name="Yoshinaga Y."/>
            <person name="Zwiers L.-H."/>
            <person name="Turgeon B."/>
            <person name="Goodwin S."/>
            <person name="Spatafora J."/>
            <person name="Crous P."/>
            <person name="Grigoriev I."/>
        </authorList>
    </citation>
    <scope>NUCLEOTIDE SEQUENCE</scope>
    <source>
        <strain evidence="1">CBS 109.77</strain>
    </source>
</reference>
<organism evidence="1 2">
    <name type="scientific">Melanomma pulvis-pyrius CBS 109.77</name>
    <dbReference type="NCBI Taxonomy" id="1314802"/>
    <lineage>
        <taxon>Eukaryota</taxon>
        <taxon>Fungi</taxon>
        <taxon>Dikarya</taxon>
        <taxon>Ascomycota</taxon>
        <taxon>Pezizomycotina</taxon>
        <taxon>Dothideomycetes</taxon>
        <taxon>Pleosporomycetidae</taxon>
        <taxon>Pleosporales</taxon>
        <taxon>Melanommataceae</taxon>
        <taxon>Melanomma</taxon>
    </lineage>
</organism>
<proteinExistence type="predicted"/>
<dbReference type="AlphaFoldDB" id="A0A6A6XHV0"/>
<accession>A0A6A6XHV0</accession>
<keyword evidence="2" id="KW-1185">Reference proteome</keyword>
<protein>
    <submittedName>
        <fullName evidence="1">Uncharacterized protein</fullName>
    </submittedName>
</protein>
<evidence type="ECO:0000313" key="1">
    <source>
        <dbReference type="EMBL" id="KAF2795838.1"/>
    </source>
</evidence>
<gene>
    <name evidence="1" type="ORF">K505DRAFT_323804</name>
</gene>
<dbReference type="Proteomes" id="UP000799757">
    <property type="component" value="Unassembled WGS sequence"/>
</dbReference>
<sequence>MKICTNFSRETTFPEDCPSFGEDERNSFRLVESLEKIVGFYGILVTGTVVKTLGIISLESDHLDDETK</sequence>
<evidence type="ECO:0000313" key="2">
    <source>
        <dbReference type="Proteomes" id="UP000799757"/>
    </source>
</evidence>